<gene>
    <name evidence="7" type="ORF">B5K06_08180</name>
</gene>
<dbReference type="InterPro" id="IPR018490">
    <property type="entry name" value="cNMP-bd_dom_sf"/>
</dbReference>
<feature type="domain" description="Cyclic nucleotide-binding" evidence="6">
    <location>
        <begin position="355"/>
        <end position="474"/>
    </location>
</feature>
<dbReference type="OrthoDB" id="9775207at2"/>
<keyword evidence="3 5" id="KW-1133">Transmembrane helix</keyword>
<evidence type="ECO:0000256" key="2">
    <source>
        <dbReference type="ARBA" id="ARBA00022692"/>
    </source>
</evidence>
<dbReference type="InterPro" id="IPR010920">
    <property type="entry name" value="LSM_dom_sf"/>
</dbReference>
<dbReference type="PIRSF" id="PIRSF026673">
    <property type="entry name" value="UCP026673_ion_chan"/>
    <property type="match status" value="1"/>
</dbReference>
<dbReference type="GO" id="GO:0016020">
    <property type="term" value="C:membrane"/>
    <property type="evidence" value="ECO:0007669"/>
    <property type="project" value="UniProtKB-SubCell"/>
</dbReference>
<dbReference type="RefSeq" id="WP_114712393.1">
    <property type="nucleotide sequence ID" value="NZ_KZ857258.1"/>
</dbReference>
<evidence type="ECO:0000256" key="3">
    <source>
        <dbReference type="ARBA" id="ARBA00022989"/>
    </source>
</evidence>
<dbReference type="Proteomes" id="UP000254939">
    <property type="component" value="Unassembled WGS sequence"/>
</dbReference>
<dbReference type="AlphaFoldDB" id="A0A370KTJ4"/>
<dbReference type="SUPFAM" id="SSF51206">
    <property type="entry name" value="cAMP-binding domain-like"/>
    <property type="match status" value="1"/>
</dbReference>
<evidence type="ECO:0000256" key="5">
    <source>
        <dbReference type="SAM" id="Phobius"/>
    </source>
</evidence>
<evidence type="ECO:0000256" key="1">
    <source>
        <dbReference type="ARBA" id="ARBA00004370"/>
    </source>
</evidence>
<dbReference type="SUPFAM" id="SSF50182">
    <property type="entry name" value="Sm-like ribonucleoproteins"/>
    <property type="match status" value="1"/>
</dbReference>
<name>A0A370KTJ4_9HYPH</name>
<evidence type="ECO:0000259" key="6">
    <source>
        <dbReference type="PROSITE" id="PS50042"/>
    </source>
</evidence>
<feature type="transmembrane region" description="Helical" evidence="5">
    <location>
        <begin position="50"/>
        <end position="69"/>
    </location>
</feature>
<dbReference type="CDD" id="cd00038">
    <property type="entry name" value="CAP_ED"/>
    <property type="match status" value="1"/>
</dbReference>
<organism evidence="7 8">
    <name type="scientific">Rhizobium grahamii</name>
    <dbReference type="NCBI Taxonomy" id="1120045"/>
    <lineage>
        <taxon>Bacteria</taxon>
        <taxon>Pseudomonadati</taxon>
        <taxon>Pseudomonadota</taxon>
        <taxon>Alphaproteobacteria</taxon>
        <taxon>Hyphomicrobiales</taxon>
        <taxon>Rhizobiaceae</taxon>
        <taxon>Rhizobium/Agrobacterium group</taxon>
        <taxon>Rhizobium</taxon>
    </lineage>
</organism>
<evidence type="ECO:0000313" key="8">
    <source>
        <dbReference type="Proteomes" id="UP000254939"/>
    </source>
</evidence>
<dbReference type="Gene3D" id="2.30.30.60">
    <property type="match status" value="1"/>
</dbReference>
<accession>A0A370KTJ4</accession>
<dbReference type="EMBL" id="NAAC01000007">
    <property type="protein sequence ID" value="RDJ13935.1"/>
    <property type="molecule type" value="Genomic_DNA"/>
</dbReference>
<dbReference type="Pfam" id="PF00027">
    <property type="entry name" value="cNMP_binding"/>
    <property type="match status" value="1"/>
</dbReference>
<dbReference type="PANTHER" id="PTHR30566:SF5">
    <property type="entry name" value="MECHANOSENSITIVE ION CHANNEL PROTEIN 1, MITOCHONDRIAL-RELATED"/>
    <property type="match status" value="1"/>
</dbReference>
<dbReference type="Gene3D" id="2.60.120.10">
    <property type="entry name" value="Jelly Rolls"/>
    <property type="match status" value="1"/>
</dbReference>
<keyword evidence="4 5" id="KW-0472">Membrane</keyword>
<dbReference type="InterPro" id="IPR000595">
    <property type="entry name" value="cNMP-bd_dom"/>
</dbReference>
<feature type="transmembrane region" description="Helical" evidence="5">
    <location>
        <begin position="20"/>
        <end position="38"/>
    </location>
</feature>
<feature type="transmembrane region" description="Helical" evidence="5">
    <location>
        <begin position="89"/>
        <end position="108"/>
    </location>
</feature>
<dbReference type="InterPro" id="IPR023408">
    <property type="entry name" value="MscS_beta-dom_sf"/>
</dbReference>
<dbReference type="InterPro" id="IPR006685">
    <property type="entry name" value="MscS_channel_2nd"/>
</dbReference>
<feature type="transmembrane region" description="Helical" evidence="5">
    <location>
        <begin position="117"/>
        <end position="135"/>
    </location>
</feature>
<keyword evidence="2 5" id="KW-0812">Transmembrane</keyword>
<dbReference type="SMART" id="SM00100">
    <property type="entry name" value="cNMP"/>
    <property type="match status" value="1"/>
</dbReference>
<dbReference type="Gene3D" id="1.10.287.1260">
    <property type="match status" value="1"/>
</dbReference>
<proteinExistence type="predicted"/>
<evidence type="ECO:0000256" key="4">
    <source>
        <dbReference type="ARBA" id="ARBA00023136"/>
    </source>
</evidence>
<comment type="subcellular location">
    <subcellularLocation>
        <location evidence="1">Membrane</location>
    </subcellularLocation>
</comment>
<reference evidence="7 8" key="1">
    <citation type="submission" date="2017-03" db="EMBL/GenBank/DDBJ databases">
        <title>Genome analysis of Rhizobial strains effectives or ineffectives for nitrogen fixation isolated from bean seeds.</title>
        <authorList>
            <person name="Peralta H."/>
            <person name="Aguilar-Vera A."/>
            <person name="Mora Y."/>
            <person name="Vargas-Lagunas C."/>
            <person name="Girard L."/>
            <person name="Mora J."/>
        </authorList>
    </citation>
    <scope>NUCLEOTIDE SEQUENCE [LARGE SCALE GENOMIC DNA]</scope>
    <source>
        <strain evidence="7 8">CCGM3</strain>
    </source>
</reference>
<dbReference type="InterPro" id="IPR016846">
    <property type="entry name" value="cNMP-bd_ion_channel"/>
</dbReference>
<evidence type="ECO:0000313" key="7">
    <source>
        <dbReference type="EMBL" id="RDJ13935.1"/>
    </source>
</evidence>
<dbReference type="GO" id="GO:0008381">
    <property type="term" value="F:mechanosensitive monoatomic ion channel activity"/>
    <property type="evidence" value="ECO:0007669"/>
    <property type="project" value="UniProtKB-ARBA"/>
</dbReference>
<dbReference type="PANTHER" id="PTHR30566">
    <property type="entry name" value="YNAI-RELATED MECHANOSENSITIVE ION CHANNEL"/>
    <property type="match status" value="1"/>
</dbReference>
<sequence>MSTIYDAWHTGAPSEVFGSPIVQFALLLILSAAARLTVLRTTPLKLVNNLLFLSVLTFVLLSNGIRPYLADTKPEDLSWRIFTGVAKAVWWMAAALVLVSFVRIFLILERKPRDGRLLQDVVVGVVYLGAGLSIIGDVFGVPVGTLIATSGVFAIVLGLALQSTLNDVFSGITLNLGRPYSVGDWVALDDGIEGRVIETNWRSTHLLTATNDLTIVPNSTMAKRRLTNLTSPDRVHGTTVSLRLLATHRPSTIEQIMREVLLSSNVVLKVPPPSVGIVAVDADAVEVELSFRVAGIDLATQAKNEIFDLAFRHTKAAGLRLASHPGSIRIVSSEDTSVLATDEGGARRLIDALPLFATLTDDEKASLASGMNRLTFKQGKLLAFQESVMDSLMILRSGVAVVEKVGANGPIEIRRLAPGDFFGERGVLMGAPEPGNVRTLTQVVAYEARKDLVAAVMGERASLADELGQVLSRRLEMEKHLFDDHAVIEAHHPSTLSARIRHFFELQNGAGQHREIDAVDR</sequence>
<dbReference type="InterPro" id="IPR014710">
    <property type="entry name" value="RmlC-like_jellyroll"/>
</dbReference>
<comment type="caution">
    <text evidence="7">The sequence shown here is derived from an EMBL/GenBank/DDBJ whole genome shotgun (WGS) entry which is preliminary data.</text>
</comment>
<protein>
    <submittedName>
        <fullName evidence="7">Mechanosensitive ion channel protein</fullName>
    </submittedName>
</protein>
<dbReference type="Pfam" id="PF00924">
    <property type="entry name" value="MS_channel_2nd"/>
    <property type="match status" value="1"/>
</dbReference>
<dbReference type="PROSITE" id="PS50042">
    <property type="entry name" value="CNMP_BINDING_3"/>
    <property type="match status" value="1"/>
</dbReference>